<dbReference type="AlphaFoldDB" id="A0A7X0IZY7"/>
<proteinExistence type="predicted"/>
<protein>
    <submittedName>
        <fullName evidence="1">Uncharacterized protein</fullName>
    </submittedName>
</protein>
<organism evidence="1 2">
    <name type="scientific">Pedobacter cryoconitis</name>
    <dbReference type="NCBI Taxonomy" id="188932"/>
    <lineage>
        <taxon>Bacteria</taxon>
        <taxon>Pseudomonadati</taxon>
        <taxon>Bacteroidota</taxon>
        <taxon>Sphingobacteriia</taxon>
        <taxon>Sphingobacteriales</taxon>
        <taxon>Sphingobacteriaceae</taxon>
        <taxon>Pedobacter</taxon>
    </lineage>
</organism>
<sequence>MAIFQGKFLTGVIGKLIFRELKGKQIVSAKTGKKKIKQTLGTKGASNTFGLASRLGKNIRAIFQNLVNENADDEYVSRLTGELNISLTASRDFETRIFHFEKNSFNGLSGFEFNINSPLKKILNLKPKVNLENGNLKVSLPSILSPLKLLFPLNSTKCKLIVAVGLIRLKDGKRVLNAEKQTLLIEKEKPIPGAMDFLFKVPDGCLCIVSLFLDYFNDNIPINSKKFNPAIICDAVISPGHFQNLDQRSWVDMPGLIF</sequence>
<evidence type="ECO:0000313" key="1">
    <source>
        <dbReference type="EMBL" id="MBB6498478.1"/>
    </source>
</evidence>
<name>A0A7X0IZY7_9SPHI</name>
<comment type="caution">
    <text evidence="1">The sequence shown here is derived from an EMBL/GenBank/DDBJ whole genome shotgun (WGS) entry which is preliminary data.</text>
</comment>
<dbReference type="Proteomes" id="UP000521017">
    <property type="component" value="Unassembled WGS sequence"/>
</dbReference>
<gene>
    <name evidence="1" type="ORF">HDF25_000615</name>
</gene>
<dbReference type="RefSeq" id="WP_184622639.1">
    <property type="nucleotide sequence ID" value="NZ_JACHCC010000002.1"/>
</dbReference>
<evidence type="ECO:0000313" key="2">
    <source>
        <dbReference type="Proteomes" id="UP000521017"/>
    </source>
</evidence>
<dbReference type="EMBL" id="JACHCC010000002">
    <property type="protein sequence ID" value="MBB6498478.1"/>
    <property type="molecule type" value="Genomic_DNA"/>
</dbReference>
<reference evidence="1 2" key="1">
    <citation type="submission" date="2020-08" db="EMBL/GenBank/DDBJ databases">
        <title>Genomic Encyclopedia of Type Strains, Phase IV (KMG-V): Genome sequencing to study the core and pangenomes of soil and plant-associated prokaryotes.</title>
        <authorList>
            <person name="Whitman W."/>
        </authorList>
    </citation>
    <scope>NUCLEOTIDE SEQUENCE [LARGE SCALE GENOMIC DNA]</scope>
    <source>
        <strain evidence="1 2">M2T3</strain>
    </source>
</reference>
<accession>A0A7X0IZY7</accession>